<dbReference type="InterPro" id="IPR047708">
    <property type="entry name" value="CD1871A-like"/>
</dbReference>
<organism evidence="1 2">
    <name type="scientific">Candidatus Onthenecus intestinigallinarum</name>
    <dbReference type="NCBI Taxonomy" id="2840875"/>
    <lineage>
        <taxon>Bacteria</taxon>
        <taxon>Bacillati</taxon>
        <taxon>Bacillota</taxon>
        <taxon>Clostridia</taxon>
        <taxon>Eubacteriales</taxon>
        <taxon>Candidatus Onthenecus</taxon>
    </lineage>
</organism>
<evidence type="ECO:0000313" key="2">
    <source>
        <dbReference type="Proteomes" id="UP000886887"/>
    </source>
</evidence>
<dbReference type="AlphaFoldDB" id="A0A9D0ZBL7"/>
<reference evidence="1" key="2">
    <citation type="journal article" date="2021" name="PeerJ">
        <title>Extensive microbial diversity within the chicken gut microbiome revealed by metagenomics and culture.</title>
        <authorList>
            <person name="Gilroy R."/>
            <person name="Ravi A."/>
            <person name="Getino M."/>
            <person name="Pursley I."/>
            <person name="Horton D.L."/>
            <person name="Alikhan N.F."/>
            <person name="Baker D."/>
            <person name="Gharbi K."/>
            <person name="Hall N."/>
            <person name="Watson M."/>
            <person name="Adriaenssens E.M."/>
            <person name="Foster-Nyarko E."/>
            <person name="Jarju S."/>
            <person name="Secka A."/>
            <person name="Antonio M."/>
            <person name="Oren A."/>
            <person name="Chaudhuri R.R."/>
            <person name="La Ragione R."/>
            <person name="Hildebrand F."/>
            <person name="Pallen M.J."/>
        </authorList>
    </citation>
    <scope>NUCLEOTIDE SEQUENCE</scope>
    <source>
        <strain evidence="1">ChiSxjej2B14-6234</strain>
    </source>
</reference>
<name>A0A9D0ZBL7_9FIRM</name>
<proteinExistence type="predicted"/>
<accession>A0A9D0ZBL7</accession>
<comment type="caution">
    <text evidence="1">The sequence shown here is derived from an EMBL/GenBank/DDBJ whole genome shotgun (WGS) entry which is preliminary data.</text>
</comment>
<protein>
    <submittedName>
        <fullName evidence="1">Thioredoxin</fullName>
    </submittedName>
</protein>
<evidence type="ECO:0000313" key="1">
    <source>
        <dbReference type="EMBL" id="HIQ71565.1"/>
    </source>
</evidence>
<dbReference type="NCBIfam" id="NF040920">
    <property type="entry name" value="CD1871A_fam"/>
    <property type="match status" value="1"/>
</dbReference>
<dbReference type="Proteomes" id="UP000886887">
    <property type="component" value="Unassembled WGS sequence"/>
</dbReference>
<dbReference type="EMBL" id="DVFJ01000014">
    <property type="protein sequence ID" value="HIQ71565.1"/>
    <property type="molecule type" value="Genomic_DNA"/>
</dbReference>
<gene>
    <name evidence="1" type="ORF">IAB73_05075</name>
</gene>
<sequence>MTRFLRQNAAALALLALGALFIALGAWRGEVQTVWRKAINICMECIGIG</sequence>
<reference evidence="1" key="1">
    <citation type="submission" date="2020-10" db="EMBL/GenBank/DDBJ databases">
        <authorList>
            <person name="Gilroy R."/>
        </authorList>
    </citation>
    <scope>NUCLEOTIDE SEQUENCE</scope>
    <source>
        <strain evidence="1">ChiSxjej2B14-6234</strain>
    </source>
</reference>